<feature type="domain" description="VRR-NUC" evidence="4">
    <location>
        <begin position="29"/>
        <end position="112"/>
    </location>
</feature>
<keyword evidence="3" id="KW-0378">Hydrolase</keyword>
<protein>
    <submittedName>
        <fullName evidence="5">VRR-NUC domain-containing protein</fullName>
    </submittedName>
</protein>
<dbReference type="Proteomes" id="UP000284250">
    <property type="component" value="Unassembled WGS sequence"/>
</dbReference>
<dbReference type="GO" id="GO:0016788">
    <property type="term" value="F:hydrolase activity, acting on ester bonds"/>
    <property type="evidence" value="ECO:0007669"/>
    <property type="project" value="InterPro"/>
</dbReference>
<evidence type="ECO:0000256" key="2">
    <source>
        <dbReference type="ARBA" id="ARBA00022722"/>
    </source>
</evidence>
<accession>A0A418R8E9</accession>
<gene>
    <name evidence="5" type="ORF">D0T11_01365</name>
</gene>
<keyword evidence="6" id="KW-1185">Reference proteome</keyword>
<dbReference type="Pfam" id="PF08774">
    <property type="entry name" value="VRR_NUC"/>
    <property type="match status" value="1"/>
</dbReference>
<reference evidence="5 6" key="2">
    <citation type="submission" date="2019-01" db="EMBL/GenBank/DDBJ databases">
        <title>Hymenobacter humicola sp. nov., isolated from soils in Antarctica.</title>
        <authorList>
            <person name="Sedlacek I."/>
            <person name="Holochova P."/>
            <person name="Kralova S."/>
            <person name="Pantucek R."/>
            <person name="Stankova E."/>
            <person name="Vrbovska V."/>
            <person name="Kristofova L."/>
            <person name="Svec P."/>
            <person name="Busse H.-J."/>
        </authorList>
    </citation>
    <scope>NUCLEOTIDE SEQUENCE [LARGE SCALE GENOMIC DNA]</scope>
    <source>
        <strain evidence="5 6">CCM 8852</strain>
    </source>
</reference>
<comment type="caution">
    <text evidence="5">The sequence shown here is derived from an EMBL/GenBank/DDBJ whole genome shotgun (WGS) entry which is preliminary data.</text>
</comment>
<keyword evidence="2" id="KW-0540">Nuclease</keyword>
<evidence type="ECO:0000313" key="5">
    <source>
        <dbReference type="EMBL" id="RIY13757.1"/>
    </source>
</evidence>
<dbReference type="RefSeq" id="WP_119653987.1">
    <property type="nucleotide sequence ID" value="NZ_JBHUOI010000070.1"/>
</dbReference>
<dbReference type="GO" id="GO:0004518">
    <property type="term" value="F:nuclease activity"/>
    <property type="evidence" value="ECO:0007669"/>
    <property type="project" value="UniProtKB-KW"/>
</dbReference>
<dbReference type="InterPro" id="IPR014883">
    <property type="entry name" value="VRR_NUC"/>
</dbReference>
<sequence length="162" mass="17798">MKPTPQLPLDYDHGNKATQQLTAAILAYLDAHGFEAWGQPNRGEYDPNTGRWRPHPNSRRGVSDILGYRRSDGKFLACEVKFGKDRLRDEQIVFLNQVKAAGGLAFVAHTLAGFVASFERRGLHLVATSTDSSRPAPPLYPKMLIGAPITDDAQATYNSSTS</sequence>
<dbReference type="EMBL" id="QYCN01000002">
    <property type="protein sequence ID" value="RIY13757.1"/>
    <property type="molecule type" value="Genomic_DNA"/>
</dbReference>
<dbReference type="SMART" id="SM00990">
    <property type="entry name" value="VRR_NUC"/>
    <property type="match status" value="1"/>
</dbReference>
<evidence type="ECO:0000259" key="4">
    <source>
        <dbReference type="SMART" id="SM00990"/>
    </source>
</evidence>
<dbReference type="Gene3D" id="3.40.1350.10">
    <property type="match status" value="1"/>
</dbReference>
<dbReference type="GO" id="GO:0003676">
    <property type="term" value="F:nucleic acid binding"/>
    <property type="evidence" value="ECO:0007669"/>
    <property type="project" value="InterPro"/>
</dbReference>
<evidence type="ECO:0000256" key="1">
    <source>
        <dbReference type="ARBA" id="ARBA00001946"/>
    </source>
</evidence>
<organism evidence="5 6">
    <name type="scientific">Hymenobacter rubripertinctus</name>
    <dbReference type="NCBI Taxonomy" id="2029981"/>
    <lineage>
        <taxon>Bacteria</taxon>
        <taxon>Pseudomonadati</taxon>
        <taxon>Bacteroidota</taxon>
        <taxon>Cytophagia</taxon>
        <taxon>Cytophagales</taxon>
        <taxon>Hymenobacteraceae</taxon>
        <taxon>Hymenobacter</taxon>
    </lineage>
</organism>
<name>A0A418R8E9_9BACT</name>
<evidence type="ECO:0000256" key="3">
    <source>
        <dbReference type="ARBA" id="ARBA00022801"/>
    </source>
</evidence>
<proteinExistence type="predicted"/>
<dbReference type="OrthoDB" id="882176at2"/>
<dbReference type="AlphaFoldDB" id="A0A418R8E9"/>
<reference evidence="5 6" key="1">
    <citation type="submission" date="2018-09" db="EMBL/GenBank/DDBJ databases">
        <authorList>
            <person name="Zeman M."/>
            <person name="Pardy F."/>
        </authorList>
    </citation>
    <scope>NUCLEOTIDE SEQUENCE [LARGE SCALE GENOMIC DNA]</scope>
    <source>
        <strain evidence="5 6">CCM 8852</strain>
    </source>
</reference>
<comment type="cofactor">
    <cofactor evidence="1">
        <name>Mg(2+)</name>
        <dbReference type="ChEBI" id="CHEBI:18420"/>
    </cofactor>
</comment>
<dbReference type="InterPro" id="IPR011856">
    <property type="entry name" value="tRNA_endonuc-like_dom_sf"/>
</dbReference>
<evidence type="ECO:0000313" key="6">
    <source>
        <dbReference type="Proteomes" id="UP000284250"/>
    </source>
</evidence>